<feature type="compositionally biased region" description="Pro residues" evidence="1">
    <location>
        <begin position="78"/>
        <end position="100"/>
    </location>
</feature>
<proteinExistence type="predicted"/>
<protein>
    <submittedName>
        <fullName evidence="3">Uncharacterized protein</fullName>
    </submittedName>
</protein>
<organism evidence="3 4">
    <name type="scientific">Bosea rubneri</name>
    <dbReference type="NCBI Taxonomy" id="3075434"/>
    <lineage>
        <taxon>Bacteria</taxon>
        <taxon>Pseudomonadati</taxon>
        <taxon>Pseudomonadota</taxon>
        <taxon>Alphaproteobacteria</taxon>
        <taxon>Hyphomicrobiales</taxon>
        <taxon>Boseaceae</taxon>
        <taxon>Bosea</taxon>
    </lineage>
</organism>
<evidence type="ECO:0000256" key="2">
    <source>
        <dbReference type="SAM" id="SignalP"/>
    </source>
</evidence>
<feature type="chain" id="PRO_5047219432" evidence="2">
    <location>
        <begin position="23"/>
        <end position="128"/>
    </location>
</feature>
<sequence>MRKLLILAAFAIGGGVSAPAMASEALPQPLARQLDGLAAEFTMSAAKERRLYMMQELTRQQQQQGRGQPGPNRGYAPGPRPGYGPGYAPPPGYGPRPGYGPPRGYGPRRDYGPPRGYRNDYDYRYQRY</sequence>
<dbReference type="RefSeq" id="WP_316018431.1">
    <property type="nucleotide sequence ID" value="NZ_JAWDID010000014.1"/>
</dbReference>
<feature type="region of interest" description="Disordered" evidence="1">
    <location>
        <begin position="53"/>
        <end position="128"/>
    </location>
</feature>
<keyword evidence="2" id="KW-0732">Signal</keyword>
<comment type="caution">
    <text evidence="3">The sequence shown here is derived from an EMBL/GenBank/DDBJ whole genome shotgun (WGS) entry which is preliminary data.</text>
</comment>
<keyword evidence="4" id="KW-1185">Reference proteome</keyword>
<feature type="compositionally biased region" description="Basic and acidic residues" evidence="1">
    <location>
        <begin position="107"/>
        <end position="128"/>
    </location>
</feature>
<feature type="signal peptide" evidence="2">
    <location>
        <begin position="1"/>
        <end position="22"/>
    </location>
</feature>
<feature type="compositionally biased region" description="Low complexity" evidence="1">
    <location>
        <begin position="59"/>
        <end position="77"/>
    </location>
</feature>
<name>A0ABU3S743_9HYPH</name>
<reference evidence="3 4" key="1">
    <citation type="submission" date="2023-09" db="EMBL/GenBank/DDBJ databases">
        <title>Whole genome shotgun sequencing (WGS) of Bosea sp. ZW T0_25, isolated from stored onions (Allium cepa).</title>
        <authorList>
            <person name="Stoll D.A."/>
            <person name="Huch M."/>
        </authorList>
    </citation>
    <scope>NUCLEOTIDE SEQUENCE [LARGE SCALE GENOMIC DNA]</scope>
    <source>
        <strain evidence="3 4">ZW T0_25</strain>
    </source>
</reference>
<evidence type="ECO:0000313" key="3">
    <source>
        <dbReference type="EMBL" id="MDU0340564.1"/>
    </source>
</evidence>
<dbReference type="EMBL" id="JAWDID010000014">
    <property type="protein sequence ID" value="MDU0340564.1"/>
    <property type="molecule type" value="Genomic_DNA"/>
</dbReference>
<dbReference type="Proteomes" id="UP001254257">
    <property type="component" value="Unassembled WGS sequence"/>
</dbReference>
<gene>
    <name evidence="3" type="ORF">RKE40_11750</name>
</gene>
<evidence type="ECO:0000313" key="4">
    <source>
        <dbReference type="Proteomes" id="UP001254257"/>
    </source>
</evidence>
<evidence type="ECO:0000256" key="1">
    <source>
        <dbReference type="SAM" id="MobiDB-lite"/>
    </source>
</evidence>
<accession>A0ABU3S743</accession>